<feature type="region of interest" description="Disordered" evidence="1">
    <location>
        <begin position="69"/>
        <end position="92"/>
    </location>
</feature>
<dbReference type="AlphaFoldDB" id="A0A4Z2GJX1"/>
<dbReference type="EMBL" id="SRLO01000506">
    <property type="protein sequence ID" value="TNN53766.1"/>
    <property type="molecule type" value="Genomic_DNA"/>
</dbReference>
<accession>A0A4Z2GJX1</accession>
<proteinExistence type="predicted"/>
<evidence type="ECO:0000313" key="2">
    <source>
        <dbReference type="EMBL" id="TNN53766.1"/>
    </source>
</evidence>
<keyword evidence="3" id="KW-1185">Reference proteome</keyword>
<evidence type="ECO:0000313" key="3">
    <source>
        <dbReference type="Proteomes" id="UP000314294"/>
    </source>
</evidence>
<name>A0A4Z2GJX1_9TELE</name>
<protein>
    <submittedName>
        <fullName evidence="2">Uncharacterized protein</fullName>
    </submittedName>
</protein>
<reference evidence="2 3" key="1">
    <citation type="submission" date="2019-03" db="EMBL/GenBank/DDBJ databases">
        <title>First draft genome of Liparis tanakae, snailfish: a comprehensive survey of snailfish specific genes.</title>
        <authorList>
            <person name="Kim W."/>
            <person name="Song I."/>
            <person name="Jeong J.-H."/>
            <person name="Kim D."/>
            <person name="Kim S."/>
            <person name="Ryu S."/>
            <person name="Song J.Y."/>
            <person name="Lee S.K."/>
        </authorList>
    </citation>
    <scope>NUCLEOTIDE SEQUENCE [LARGE SCALE GENOMIC DNA]</scope>
    <source>
        <tissue evidence="2">Muscle</tissue>
    </source>
</reference>
<comment type="caution">
    <text evidence="2">The sequence shown here is derived from an EMBL/GenBank/DDBJ whole genome shotgun (WGS) entry which is preliminary data.</text>
</comment>
<organism evidence="2 3">
    <name type="scientific">Liparis tanakae</name>
    <name type="common">Tanaka's snailfish</name>
    <dbReference type="NCBI Taxonomy" id="230148"/>
    <lineage>
        <taxon>Eukaryota</taxon>
        <taxon>Metazoa</taxon>
        <taxon>Chordata</taxon>
        <taxon>Craniata</taxon>
        <taxon>Vertebrata</taxon>
        <taxon>Euteleostomi</taxon>
        <taxon>Actinopterygii</taxon>
        <taxon>Neopterygii</taxon>
        <taxon>Teleostei</taxon>
        <taxon>Neoteleostei</taxon>
        <taxon>Acanthomorphata</taxon>
        <taxon>Eupercaria</taxon>
        <taxon>Perciformes</taxon>
        <taxon>Cottioidei</taxon>
        <taxon>Cottales</taxon>
        <taxon>Liparidae</taxon>
        <taxon>Liparis</taxon>
    </lineage>
</organism>
<evidence type="ECO:0000256" key="1">
    <source>
        <dbReference type="SAM" id="MobiDB-lite"/>
    </source>
</evidence>
<gene>
    <name evidence="2" type="ORF">EYF80_036023</name>
</gene>
<dbReference type="Proteomes" id="UP000314294">
    <property type="component" value="Unassembled WGS sequence"/>
</dbReference>
<sequence>MVAGAYKQLEMKATAQVLWQTVLESVSSTSLPFPLPSTHPPETVSGYRAASLSQTRRWLPDCHEDTSETILRREDERRGRDQADHAGRYRAARYDSYERERLPEISAAPHQLCSKPRRMCRYAVLDAG</sequence>